<feature type="domain" description="HPt" evidence="2">
    <location>
        <begin position="32"/>
        <end position="124"/>
    </location>
</feature>
<dbReference type="RefSeq" id="WP_212522306.1">
    <property type="nucleotide sequence ID" value="NZ_JAGSOH010000194.1"/>
</dbReference>
<dbReference type="Pfam" id="PF01627">
    <property type="entry name" value="Hpt"/>
    <property type="match status" value="1"/>
</dbReference>
<protein>
    <submittedName>
        <fullName evidence="3">Hpt domain-containing protein</fullName>
    </submittedName>
</protein>
<reference evidence="3" key="1">
    <citation type="submission" date="2021-04" db="EMBL/GenBank/DDBJ databases">
        <title>Genome based classification of Actinospica acidithermotolerans sp. nov., an actinobacterium isolated from an Indonesian hot spring.</title>
        <authorList>
            <person name="Kusuma A.B."/>
            <person name="Putra K.E."/>
            <person name="Nafisah S."/>
            <person name="Loh J."/>
            <person name="Nouioui I."/>
            <person name="Goodfellow M."/>
        </authorList>
    </citation>
    <scope>NUCLEOTIDE SEQUENCE</scope>
    <source>
        <strain evidence="3">MGRD01-02</strain>
    </source>
</reference>
<dbReference type="AlphaFoldDB" id="A0A941EI86"/>
<dbReference type="InterPro" id="IPR008207">
    <property type="entry name" value="Sig_transdc_His_kin_Hpt_dom"/>
</dbReference>
<proteinExistence type="predicted"/>
<keyword evidence="4" id="KW-1185">Reference proteome</keyword>
<dbReference type="PROSITE" id="PS50894">
    <property type="entry name" value="HPT"/>
    <property type="match status" value="1"/>
</dbReference>
<comment type="caution">
    <text evidence="1">Lacks conserved residue(s) required for the propagation of feature annotation.</text>
</comment>
<gene>
    <name evidence="3" type="ORF">KDK95_33095</name>
</gene>
<dbReference type="EMBL" id="JAGSOH010000194">
    <property type="protein sequence ID" value="MBR7831190.1"/>
    <property type="molecule type" value="Genomic_DNA"/>
</dbReference>
<sequence length="135" mass="14182">MTGPARRPRPHPDPEVGAVSRAQLARVREDVGELSLRNYVSAYLDLLPGRLERIDQAVAAADGAEATRVMFDLRAASAMLGARRLPALLSALETTLNVGLPASPAQLAVVRAEADAVAAALRRYLGSTLGPTSAD</sequence>
<evidence type="ECO:0000313" key="3">
    <source>
        <dbReference type="EMBL" id="MBR7831190.1"/>
    </source>
</evidence>
<evidence type="ECO:0000313" key="4">
    <source>
        <dbReference type="Proteomes" id="UP000676325"/>
    </source>
</evidence>
<evidence type="ECO:0000256" key="1">
    <source>
        <dbReference type="PROSITE-ProRule" id="PRU00110"/>
    </source>
</evidence>
<name>A0A941EI86_9ACTN</name>
<dbReference type="SUPFAM" id="SSF47226">
    <property type="entry name" value="Histidine-containing phosphotransfer domain, HPT domain"/>
    <property type="match status" value="1"/>
</dbReference>
<organism evidence="3 4">
    <name type="scientific">Actinospica acidithermotolerans</name>
    <dbReference type="NCBI Taxonomy" id="2828514"/>
    <lineage>
        <taxon>Bacteria</taxon>
        <taxon>Bacillati</taxon>
        <taxon>Actinomycetota</taxon>
        <taxon>Actinomycetes</taxon>
        <taxon>Catenulisporales</taxon>
        <taxon>Actinospicaceae</taxon>
        <taxon>Actinospica</taxon>
    </lineage>
</organism>
<dbReference type="InterPro" id="IPR036641">
    <property type="entry name" value="HPT_dom_sf"/>
</dbReference>
<comment type="caution">
    <text evidence="3">The sequence shown here is derived from an EMBL/GenBank/DDBJ whole genome shotgun (WGS) entry which is preliminary data.</text>
</comment>
<dbReference type="GO" id="GO:0000160">
    <property type="term" value="P:phosphorelay signal transduction system"/>
    <property type="evidence" value="ECO:0007669"/>
    <property type="project" value="InterPro"/>
</dbReference>
<accession>A0A941EI86</accession>
<dbReference type="Proteomes" id="UP000676325">
    <property type="component" value="Unassembled WGS sequence"/>
</dbReference>
<dbReference type="Gene3D" id="1.20.120.160">
    <property type="entry name" value="HPT domain"/>
    <property type="match status" value="1"/>
</dbReference>
<evidence type="ECO:0000259" key="2">
    <source>
        <dbReference type="PROSITE" id="PS50894"/>
    </source>
</evidence>